<dbReference type="AlphaFoldDB" id="A0A316I196"/>
<dbReference type="EMBL" id="QGHB01000005">
    <property type="protein sequence ID" value="PWK86467.1"/>
    <property type="molecule type" value="Genomic_DNA"/>
</dbReference>
<dbReference type="PROSITE" id="PS51257">
    <property type="entry name" value="PROKAR_LIPOPROTEIN"/>
    <property type="match status" value="1"/>
</dbReference>
<comment type="caution">
    <text evidence="1">The sequence shown here is derived from an EMBL/GenBank/DDBJ whole genome shotgun (WGS) entry which is preliminary data.</text>
</comment>
<name>A0A316I196_9PSEU</name>
<protein>
    <recommendedName>
        <fullName evidence="3">Lipoprotein</fullName>
    </recommendedName>
</protein>
<dbReference type="RefSeq" id="WP_109637821.1">
    <property type="nucleotide sequence ID" value="NZ_QGHB01000005.1"/>
</dbReference>
<evidence type="ECO:0000313" key="1">
    <source>
        <dbReference type="EMBL" id="PWK86467.1"/>
    </source>
</evidence>
<gene>
    <name evidence="1" type="ORF">C8D88_105516</name>
</gene>
<organism evidence="1 2">
    <name type="scientific">Lentzea atacamensis</name>
    <dbReference type="NCBI Taxonomy" id="531938"/>
    <lineage>
        <taxon>Bacteria</taxon>
        <taxon>Bacillati</taxon>
        <taxon>Actinomycetota</taxon>
        <taxon>Actinomycetes</taxon>
        <taxon>Pseudonocardiales</taxon>
        <taxon>Pseudonocardiaceae</taxon>
        <taxon>Lentzea</taxon>
    </lineage>
</organism>
<sequence length="294" mass="31897">MSGGVRALALVVALLATVTACGRSSEEIARLRQAVEAEMANAPLPPGAQLLHGRFDKGCRDFWECADGPDRPAVYEADLYLGRPLSGPASMCAYFVTMLRQAGFQLFGKWDNAWFAINAGDCAAGHPGNGVVMRNNGSPFSDKATLEFTLLDGGRVAPRYELTYRRPVEVERSDVRLTRSMIAHLRNELDREFVLAADPVTDGIASSRTTGRQWTVDPSTTSLRFEVTCDQQREVELTARDPVITGQDIRTGQRTVPCTGAATVIDIPVSLKGDKAFVAVSADQPYLVRFVSAG</sequence>
<dbReference type="Proteomes" id="UP000246005">
    <property type="component" value="Unassembled WGS sequence"/>
</dbReference>
<proteinExistence type="predicted"/>
<evidence type="ECO:0000313" key="2">
    <source>
        <dbReference type="Proteomes" id="UP000246005"/>
    </source>
</evidence>
<accession>A0A316I196</accession>
<evidence type="ECO:0008006" key="3">
    <source>
        <dbReference type="Google" id="ProtNLM"/>
    </source>
</evidence>
<reference evidence="1 2" key="1">
    <citation type="submission" date="2018-05" db="EMBL/GenBank/DDBJ databases">
        <title>Genomic Encyclopedia of Type Strains, Phase IV (KMG-IV): sequencing the most valuable type-strain genomes for metagenomic binning, comparative biology and taxonomic classification.</title>
        <authorList>
            <person name="Goeker M."/>
        </authorList>
    </citation>
    <scope>NUCLEOTIDE SEQUENCE [LARGE SCALE GENOMIC DNA]</scope>
    <source>
        <strain evidence="1 2">DSM 45480</strain>
    </source>
</reference>